<proteinExistence type="inferred from homology"/>
<dbReference type="Pfam" id="PF23565">
    <property type="entry name" value="ARM_TANGO6"/>
    <property type="match status" value="1"/>
</dbReference>
<dbReference type="Proteomes" id="UP001521222">
    <property type="component" value="Unassembled WGS sequence"/>
</dbReference>
<evidence type="ECO:0000259" key="4">
    <source>
        <dbReference type="Pfam" id="PF10363"/>
    </source>
</evidence>
<dbReference type="Pfam" id="PF10304">
    <property type="entry name" value="RTP1_C2"/>
    <property type="match status" value="1"/>
</dbReference>
<dbReference type="PANTHER" id="PTHR20959">
    <property type="entry name" value="TRANSPORT AND GOLGI ORGANIZATION PROTEIN 6 FAMILY MEMBER"/>
    <property type="match status" value="1"/>
</dbReference>
<dbReference type="InterPro" id="IPR019451">
    <property type="entry name" value="Rtp1_C1"/>
</dbReference>
<comment type="similarity">
    <text evidence="1">Belongs to the Tango6 family.</text>
</comment>
<feature type="domain" description="RNA polymerase II assembly factor Rtp1 C-terminal" evidence="4">
    <location>
        <begin position="596"/>
        <end position="719"/>
    </location>
</feature>
<dbReference type="InterPro" id="IPR019414">
    <property type="entry name" value="Rtp1_C2"/>
</dbReference>
<evidence type="ECO:0000259" key="3">
    <source>
        <dbReference type="Pfam" id="PF10304"/>
    </source>
</evidence>
<dbReference type="PANTHER" id="PTHR20959:SF1">
    <property type="entry name" value="TRANSPORT AND GOLGI ORGANIZATION PROTEIN 6 HOMOLOG"/>
    <property type="match status" value="1"/>
</dbReference>
<gene>
    <name evidence="6" type="ORF">SLS59_009190</name>
</gene>
<dbReference type="InterPro" id="IPR016024">
    <property type="entry name" value="ARM-type_fold"/>
</dbReference>
<evidence type="ECO:0000313" key="7">
    <source>
        <dbReference type="Proteomes" id="UP001521222"/>
    </source>
</evidence>
<protein>
    <recommendedName>
        <fullName evidence="8">RNA polymerase II assembly factor Rtp1 C-terminal domain-containing protein</fullName>
    </recommendedName>
</protein>
<dbReference type="Pfam" id="PF10363">
    <property type="entry name" value="RTP1_C1"/>
    <property type="match status" value="1"/>
</dbReference>
<evidence type="ECO:0000256" key="2">
    <source>
        <dbReference type="SAM" id="MobiDB-lite"/>
    </source>
</evidence>
<dbReference type="InterPro" id="IPR057407">
    <property type="entry name" value="HEAT_TANGO6"/>
</dbReference>
<evidence type="ECO:0000256" key="1">
    <source>
        <dbReference type="ARBA" id="ARBA00005724"/>
    </source>
</evidence>
<accession>A0ABR3QMW4</accession>
<comment type="caution">
    <text evidence="6">The sequence shown here is derived from an EMBL/GenBank/DDBJ whole genome shotgun (WGS) entry which is preliminary data.</text>
</comment>
<evidence type="ECO:0000259" key="5">
    <source>
        <dbReference type="Pfam" id="PF23565"/>
    </source>
</evidence>
<feature type="domain" description="RNA polymerase II assembly factor Rtp1 C-terminal" evidence="3">
    <location>
        <begin position="910"/>
        <end position="932"/>
    </location>
</feature>
<sequence length="986" mass="107480">MGAAEQAVDAAANFVGPFVHASANHAAERSGDTSLENSALVREAMEHLQAINAADLDADPEAPYDASLAGIVYGLVDLIAALGILPYLSPGVAFSQRPRSVLIATFTVSSRQHKELLSDTVQPLLDILGQKEGTVPQDASGPQSRIPIPLEAVSQASKLLVSPPSGTSQEEWIQRLEPQLLSLLDGDEGRELSRAAGQIIAGGILSKRSTGAPGTIGWKLFAQPLLEAMSPKDIGTAELRKSTGDRVLVHDQRLLHALQRLAVITTSYSHSGLLKRLIGPVLLPLWALLNFARTKQSLDKIWSELPRDILSRYMTVACDPKHVDLIVTNLFWDGTSNWNFGPGTRGGIEIRLRREEGTGGLEGMGSILSRISELGARIDLITSLLAGAKVSDDTVGLIFLQVTKRWLSPGHATKTSLLLEDDRDPLTALIDAKLSEALASRFKDNLARSPQHIIELVGQLLQNYVSCHRARLEQQSKSHKPSRVNLGSIVTPRSDAGEKTGEGDMAEDDLVSFAISILNTLIATPEFQRTPTIDSLLSQIASRLQYLVHTQHTAPISPVIINSASSLLQLLEPTAPSSTAKTSLADPLVVHRATLQAARQDLTSPEAPNRTWALSTLHKVIQDPIAFPVVDVPSTTYLILSASLADAESYVHTAAIPVLVSLALQAPHPVVKILVDAFLDVDERSLRLSKGKMTEEKERELQEALDYRLRVGEVLNNIVLDSAFWFAADVGMRVKYSSIKHITSACLSLASRRGHRVKTQTSRQTVSLQIVRQQKEVEAAWSGPIPNILEPDDEASAADKADYEALSKIVKEWEDTGIEEDVRIRASALSIFGTVLEKRLQFVNQATVDAGLQIVLLVLTMETAEAFFIMRRAAVLVVMGLLRALDEALDNGQDSGVGLGMKQQHEVEGVLRWAKDEDRDELVRDHAASVLEGQETLRMKKLYRVRGEGMKLGPDLGLEGGLRGLNMKPEVDEEQGKRRMIVEEIE</sequence>
<evidence type="ECO:0008006" key="8">
    <source>
        <dbReference type="Google" id="ProtNLM"/>
    </source>
</evidence>
<name>A0ABR3QMW4_9PLEO</name>
<dbReference type="SUPFAM" id="SSF48371">
    <property type="entry name" value="ARM repeat"/>
    <property type="match status" value="1"/>
</dbReference>
<evidence type="ECO:0000313" key="6">
    <source>
        <dbReference type="EMBL" id="KAL1593495.1"/>
    </source>
</evidence>
<feature type="region of interest" description="Disordered" evidence="2">
    <location>
        <begin position="472"/>
        <end position="503"/>
    </location>
</feature>
<keyword evidence="7" id="KW-1185">Reference proteome</keyword>
<organism evidence="6 7">
    <name type="scientific">Nothophoma quercina</name>
    <dbReference type="NCBI Taxonomy" id="749835"/>
    <lineage>
        <taxon>Eukaryota</taxon>
        <taxon>Fungi</taxon>
        <taxon>Dikarya</taxon>
        <taxon>Ascomycota</taxon>
        <taxon>Pezizomycotina</taxon>
        <taxon>Dothideomycetes</taxon>
        <taxon>Pleosporomycetidae</taxon>
        <taxon>Pleosporales</taxon>
        <taxon>Pleosporineae</taxon>
        <taxon>Didymellaceae</taxon>
        <taxon>Nothophoma</taxon>
    </lineage>
</organism>
<reference evidence="6 7" key="1">
    <citation type="submission" date="2024-02" db="EMBL/GenBank/DDBJ databases">
        <title>De novo assembly and annotation of 12 fungi associated with fruit tree decline syndrome in Ontario, Canada.</title>
        <authorList>
            <person name="Sulman M."/>
            <person name="Ellouze W."/>
            <person name="Ilyukhin E."/>
        </authorList>
    </citation>
    <scope>NUCLEOTIDE SEQUENCE [LARGE SCALE GENOMIC DNA]</scope>
    <source>
        <strain evidence="6 7">M97-236</strain>
    </source>
</reference>
<dbReference type="InterPro" id="IPR039600">
    <property type="entry name" value="TANGO6/Rtp1"/>
</dbReference>
<feature type="domain" description="TANGO6 HEAT repeat" evidence="5">
    <location>
        <begin position="153"/>
        <end position="388"/>
    </location>
</feature>
<dbReference type="EMBL" id="JAKIXB020000040">
    <property type="protein sequence ID" value="KAL1593495.1"/>
    <property type="molecule type" value="Genomic_DNA"/>
</dbReference>